<comment type="caution">
    <text evidence="1">The sequence shown here is derived from an EMBL/GenBank/DDBJ whole genome shotgun (WGS) entry which is preliminary data.</text>
</comment>
<sequence>MSVGSSASSQFPPESATLSAPSNTEARITSEGPSTPHPTQTEFSSFLRSTSIQHSGTGQVPLTFSPGSVSTHSGRSSMLPVISEEASTEPLSPGPSSGTQGSYSPSKATAYSDEPSLLGTESMSAPTSSLPRATGTLQSPAAPASTTPMPSETSGPATSPQGGLAPGTQLAGSTEGTMVTRTAPESGAHASQPLTASTSVALSDVMERDTAGHTSSSSGTSEWSSDPSAGTSASIQFPTDSVTRSVSKNTEGHITRAGSSTPYHSNMGSSWSLSATSIKPTVNGHSPWTLTPDSLSIESRRTTLPSVISVSAATGPVSSWPSSSTLSFMNLSKTTESSQSPRPLVHLSSVVSASYLSEGTRYVKSGDAATSQASRPCSIPDFHIQLEEVTSQVIEFSWSLQNDRKDGPYMVTLMVDNRIINETITDHTRMVFRNLSPGYQYTITVEVRSCAKINTSITVWTDAIAFSGTTRITNEVYKPQYSNKSSSEFQNFQKMFVKEIRNHLPSTLIDLADSGKLCITVIDLREGSVIVAFNINMATDQNTTYSEVEDAVTDALRKSTALKVDPNSTSVRVIPLCELGNNYCSEYANCLSNGETASCQCRPQFEDQNPLVPGKTCTDINECSNKMDDCSNLASCINTIGSYECHCYSSMKDMNLTNPGRMCQDPTVCFNRTDFCSLPTNKCLDKQSYICSNGSLKATCYFSRPKMRGCGTSSSSVVDKVFKGMTSKLGGNNFDIIMVGYQNGSLIAYFVLLIHGQQFIEEQNLTADLTDVIQTMLDNQTDLTVRAISVSAISTQKPVKEDLTWKTAVIVLGVLFGIMLIFLLVIIFVCHYMKSRSGRYDIEPQGLMGKFAYRYL</sequence>
<organism evidence="1 2">
    <name type="scientific">Sphaerodactylus townsendi</name>
    <dbReference type="NCBI Taxonomy" id="933632"/>
    <lineage>
        <taxon>Eukaryota</taxon>
        <taxon>Metazoa</taxon>
        <taxon>Chordata</taxon>
        <taxon>Craniata</taxon>
        <taxon>Vertebrata</taxon>
        <taxon>Euteleostomi</taxon>
        <taxon>Lepidosauria</taxon>
        <taxon>Squamata</taxon>
        <taxon>Bifurcata</taxon>
        <taxon>Gekkota</taxon>
        <taxon>Sphaerodactylidae</taxon>
        <taxon>Sphaerodactylus</taxon>
    </lineage>
</organism>
<dbReference type="EMBL" id="CM037617">
    <property type="protein sequence ID" value="KAH8004925.1"/>
    <property type="molecule type" value="Genomic_DNA"/>
</dbReference>
<protein>
    <submittedName>
        <fullName evidence="1">Uncharacterized protein</fullName>
    </submittedName>
</protein>
<dbReference type="Proteomes" id="UP000827872">
    <property type="component" value="Linkage Group LG04"/>
</dbReference>
<evidence type="ECO:0000313" key="2">
    <source>
        <dbReference type="Proteomes" id="UP000827872"/>
    </source>
</evidence>
<proteinExistence type="predicted"/>
<keyword evidence="2" id="KW-1185">Reference proteome</keyword>
<evidence type="ECO:0000313" key="1">
    <source>
        <dbReference type="EMBL" id="KAH8004925.1"/>
    </source>
</evidence>
<gene>
    <name evidence="1" type="ORF">K3G42_021096</name>
</gene>
<accession>A0ACB8FI40</accession>
<name>A0ACB8FI40_9SAUR</name>
<reference evidence="1" key="1">
    <citation type="submission" date="2021-08" db="EMBL/GenBank/DDBJ databases">
        <title>The first chromosome-level gecko genome reveals the dynamic sex chromosomes of Neotropical dwarf geckos (Sphaerodactylidae: Sphaerodactylus).</title>
        <authorList>
            <person name="Pinto B.J."/>
            <person name="Keating S.E."/>
            <person name="Gamble T."/>
        </authorList>
    </citation>
    <scope>NUCLEOTIDE SEQUENCE</scope>
    <source>
        <strain evidence="1">TG3544</strain>
    </source>
</reference>